<evidence type="ECO:0000256" key="1">
    <source>
        <dbReference type="ARBA" id="ARBA00001968"/>
    </source>
</evidence>
<evidence type="ECO:0000256" key="2">
    <source>
        <dbReference type="ARBA" id="ARBA00022598"/>
    </source>
</evidence>
<keyword evidence="3" id="KW-0235">DNA replication</keyword>
<evidence type="ECO:0000313" key="9">
    <source>
        <dbReference type="Proteomes" id="UP001186452"/>
    </source>
</evidence>
<dbReference type="InterPro" id="IPR050326">
    <property type="entry name" value="NAD_dep_DNA_ligaseB"/>
</dbReference>
<reference evidence="8 9" key="1">
    <citation type="submission" date="2023-10" db="EMBL/GenBank/DDBJ databases">
        <title>Marine bacteria isolated from horseshoe crab.</title>
        <authorList>
            <person name="Cheng T.H."/>
        </authorList>
    </citation>
    <scope>NUCLEOTIDE SEQUENCE [LARGE SCALE GENOMIC DNA]</scope>
    <source>
        <strain evidence="8 9">HSC6</strain>
    </source>
</reference>
<dbReference type="Pfam" id="PF14743">
    <property type="entry name" value="DNA_ligase_OB_2"/>
    <property type="match status" value="1"/>
</dbReference>
<dbReference type="Proteomes" id="UP001186452">
    <property type="component" value="Unassembled WGS sequence"/>
</dbReference>
<gene>
    <name evidence="8" type="ORF">R2X38_14270</name>
</gene>
<evidence type="ECO:0000256" key="4">
    <source>
        <dbReference type="ARBA" id="ARBA00022763"/>
    </source>
</evidence>
<dbReference type="Gene3D" id="2.40.50.140">
    <property type="entry name" value="Nucleic acid-binding proteins"/>
    <property type="match status" value="1"/>
</dbReference>
<keyword evidence="9" id="KW-1185">Reference proteome</keyword>
<keyword evidence="4" id="KW-0227">DNA damage</keyword>
<evidence type="ECO:0000256" key="6">
    <source>
        <dbReference type="ARBA" id="ARBA00034003"/>
    </source>
</evidence>
<dbReference type="PANTHER" id="PTHR47810">
    <property type="entry name" value="DNA LIGASE"/>
    <property type="match status" value="1"/>
</dbReference>
<comment type="caution">
    <text evidence="8">The sequence shown here is derived from an EMBL/GenBank/DDBJ whole genome shotgun (WGS) entry which is preliminary data.</text>
</comment>
<keyword evidence="2 8" id="KW-0436">Ligase</keyword>
<dbReference type="EMBL" id="JAWJZI010000005">
    <property type="protein sequence ID" value="MDV5170166.1"/>
    <property type="molecule type" value="Genomic_DNA"/>
</dbReference>
<dbReference type="Gene3D" id="3.30.470.30">
    <property type="entry name" value="DNA ligase/mRNA capping enzyme"/>
    <property type="match status" value="1"/>
</dbReference>
<dbReference type="EC" id="6.5.1.1" evidence="8"/>
<feature type="domain" description="ATP-dependent DNA ligase family profile" evidence="7">
    <location>
        <begin position="138"/>
        <end position="251"/>
    </location>
</feature>
<accession>A0ABU3ZJ82</accession>
<dbReference type="CDD" id="cd07896">
    <property type="entry name" value="Adenylation_kDNA_ligase_like"/>
    <property type="match status" value="1"/>
</dbReference>
<dbReference type="PROSITE" id="PS50160">
    <property type="entry name" value="DNA_LIGASE_A3"/>
    <property type="match status" value="1"/>
</dbReference>
<comment type="catalytic activity">
    <reaction evidence="6">
        <text>ATP + (deoxyribonucleotide)n-3'-hydroxyl + 5'-phospho-(deoxyribonucleotide)m = (deoxyribonucleotide)n+m + AMP + diphosphate.</text>
        <dbReference type="EC" id="6.5.1.1"/>
    </reaction>
</comment>
<dbReference type="Pfam" id="PF01068">
    <property type="entry name" value="DNA_ligase_A_M"/>
    <property type="match status" value="1"/>
</dbReference>
<evidence type="ECO:0000259" key="7">
    <source>
        <dbReference type="PROSITE" id="PS50160"/>
    </source>
</evidence>
<dbReference type="InterPro" id="IPR029319">
    <property type="entry name" value="DNA_ligase_OB"/>
</dbReference>
<dbReference type="InterPro" id="IPR012310">
    <property type="entry name" value="DNA_ligase_ATP-dep_cent"/>
</dbReference>
<evidence type="ECO:0000313" key="8">
    <source>
        <dbReference type="EMBL" id="MDV5170166.1"/>
    </source>
</evidence>
<sequence length="303" mass="34205">MIQGLFPSCFQYSSLTACIILAVSPFNPASASSPIKQALMHAQSKTMDALEHDESFKSQLNGYLASEKLDGIRAIWTGSSLVTRQGNPIFAPTWFTDKLPQNTWLEGELWVGRQQFQLVSSIVRDHTPNENEWRKVKFMIFDSPYLHTPFKDRLKTLEALIPSLNLPFVQLLAQYEINHLDDLESLLESIESRGGEGVMLHQQSNLYQPGRNPQLIKVKSFTDSEAVVVGYEPGKGKYQGLMGAIWVVTPDNKRFKIGSGFSDNDRQRPPALGSIIQYRFSGFTDSGLPRFARYLRERNSPDT</sequence>
<dbReference type="CDD" id="cd08041">
    <property type="entry name" value="OBF_kDNA_ligase_like"/>
    <property type="match status" value="1"/>
</dbReference>
<comment type="cofactor">
    <cofactor evidence="1">
        <name>a divalent metal cation</name>
        <dbReference type="ChEBI" id="CHEBI:60240"/>
    </cofactor>
</comment>
<dbReference type="GO" id="GO:0003910">
    <property type="term" value="F:DNA ligase (ATP) activity"/>
    <property type="evidence" value="ECO:0007669"/>
    <property type="project" value="UniProtKB-EC"/>
</dbReference>
<proteinExistence type="predicted"/>
<evidence type="ECO:0000256" key="3">
    <source>
        <dbReference type="ARBA" id="ARBA00022705"/>
    </source>
</evidence>
<dbReference type="NCBIfam" id="NF006592">
    <property type="entry name" value="PRK09125.1"/>
    <property type="match status" value="1"/>
</dbReference>
<dbReference type="Gene3D" id="3.30.1490.70">
    <property type="match status" value="1"/>
</dbReference>
<name>A0ABU3ZJ82_9GAMM</name>
<dbReference type="SUPFAM" id="SSF50249">
    <property type="entry name" value="Nucleic acid-binding proteins"/>
    <property type="match status" value="1"/>
</dbReference>
<dbReference type="PANTHER" id="PTHR47810:SF1">
    <property type="entry name" value="DNA LIGASE B"/>
    <property type="match status" value="1"/>
</dbReference>
<dbReference type="InterPro" id="IPR012340">
    <property type="entry name" value="NA-bd_OB-fold"/>
</dbReference>
<keyword evidence="5" id="KW-0234">DNA repair</keyword>
<organism evidence="8 9">
    <name type="scientific">Photobacterium rosenbergii</name>
    <dbReference type="NCBI Taxonomy" id="294936"/>
    <lineage>
        <taxon>Bacteria</taxon>
        <taxon>Pseudomonadati</taxon>
        <taxon>Pseudomonadota</taxon>
        <taxon>Gammaproteobacteria</taxon>
        <taxon>Vibrionales</taxon>
        <taxon>Vibrionaceae</taxon>
        <taxon>Photobacterium</taxon>
    </lineage>
</organism>
<evidence type="ECO:0000256" key="5">
    <source>
        <dbReference type="ARBA" id="ARBA00023204"/>
    </source>
</evidence>
<protein>
    <submittedName>
        <fullName evidence="8">DNA ligase</fullName>
        <ecNumber evidence="8">6.5.1.1</ecNumber>
    </submittedName>
</protein>
<dbReference type="RefSeq" id="WP_317522950.1">
    <property type="nucleotide sequence ID" value="NZ_JAWJZI010000005.1"/>
</dbReference>
<dbReference type="SUPFAM" id="SSF56091">
    <property type="entry name" value="DNA ligase/mRNA capping enzyme, catalytic domain"/>
    <property type="match status" value="1"/>
</dbReference>